<dbReference type="OrthoDB" id="6509975at2759"/>
<keyword evidence="2" id="KW-1185">Reference proteome</keyword>
<gene>
    <name evidence="1" type="ORF">FWILDA_LOCUS19031</name>
</gene>
<dbReference type="SUPFAM" id="SSF53254">
    <property type="entry name" value="Phosphoglycerate mutase-like"/>
    <property type="match status" value="1"/>
</dbReference>
<evidence type="ECO:0000313" key="2">
    <source>
        <dbReference type="Proteomes" id="UP001153678"/>
    </source>
</evidence>
<accession>A0A9W4TBF8</accession>
<dbReference type="Gene3D" id="3.40.50.1240">
    <property type="entry name" value="Phosphoglycerate mutase-like"/>
    <property type="match status" value="1"/>
</dbReference>
<dbReference type="Proteomes" id="UP001153678">
    <property type="component" value="Unassembled WGS sequence"/>
</dbReference>
<comment type="caution">
    <text evidence="1">The sequence shown here is derived from an EMBL/GenBank/DDBJ whole genome shotgun (WGS) entry which is preliminary data.</text>
</comment>
<dbReference type="InterPro" id="IPR029033">
    <property type="entry name" value="His_PPase_superfam"/>
</dbReference>
<feature type="non-terminal residue" evidence="1">
    <location>
        <position position="193"/>
    </location>
</feature>
<sequence>YAKFWDGVKYDPEVIKFQRLINGKGPLDTCKSQPIFYWTAPLTQDDTLYMHYSCRRWNETVLNNNTVLDEQLHIYSNKTLAPIAKRMSEEYHISPPLNSKLLLSRHYWDIIDYHILSYGQPLNTRLGCRYLTQLVNGVDDYLNGNSSGLFKNKYPITADLTFEQIKEVKYTEYRLIHWSSTLYFEVYTCSDDH</sequence>
<dbReference type="EMBL" id="CAMKVN010021043">
    <property type="protein sequence ID" value="CAI2199351.1"/>
    <property type="molecule type" value="Genomic_DNA"/>
</dbReference>
<protein>
    <submittedName>
        <fullName evidence="1">16303_t:CDS:1</fullName>
    </submittedName>
</protein>
<reference evidence="1" key="1">
    <citation type="submission" date="2022-08" db="EMBL/GenBank/DDBJ databases">
        <authorList>
            <person name="Kallberg Y."/>
            <person name="Tangrot J."/>
            <person name="Rosling A."/>
        </authorList>
    </citation>
    <scope>NUCLEOTIDE SEQUENCE</scope>
    <source>
        <strain evidence="1">Wild A</strain>
    </source>
</reference>
<evidence type="ECO:0000313" key="1">
    <source>
        <dbReference type="EMBL" id="CAI2199351.1"/>
    </source>
</evidence>
<feature type="non-terminal residue" evidence="1">
    <location>
        <position position="1"/>
    </location>
</feature>
<organism evidence="1 2">
    <name type="scientific">Funneliformis geosporum</name>
    <dbReference type="NCBI Taxonomy" id="1117311"/>
    <lineage>
        <taxon>Eukaryota</taxon>
        <taxon>Fungi</taxon>
        <taxon>Fungi incertae sedis</taxon>
        <taxon>Mucoromycota</taxon>
        <taxon>Glomeromycotina</taxon>
        <taxon>Glomeromycetes</taxon>
        <taxon>Glomerales</taxon>
        <taxon>Glomeraceae</taxon>
        <taxon>Funneliformis</taxon>
    </lineage>
</organism>
<name>A0A9W4TBF8_9GLOM</name>
<proteinExistence type="predicted"/>
<dbReference type="AlphaFoldDB" id="A0A9W4TBF8"/>